<dbReference type="FunFam" id="3.40.50.720:FF:000112">
    <property type="entry name" value="Enoyl-[acyl-carrier-protein] reductase 1, mitochondrial"/>
    <property type="match status" value="1"/>
</dbReference>
<dbReference type="GO" id="GO:0141148">
    <property type="term" value="F:enoyl-[acyl-carrier-protein] reductase (NADPH) activity"/>
    <property type="evidence" value="ECO:0007669"/>
    <property type="project" value="UniProtKB-EC"/>
</dbReference>
<dbReference type="PANTHER" id="PTHR43981:SF2">
    <property type="entry name" value="ENOYL-[ACYL-CARRIER-PROTEIN] REDUCTASE, MITOCHONDRIAL"/>
    <property type="match status" value="1"/>
</dbReference>
<dbReference type="PANTHER" id="PTHR43981">
    <property type="entry name" value="ENOYL-[ACYL-CARRIER-PROTEIN] REDUCTASE, MITOCHONDRIAL"/>
    <property type="match status" value="1"/>
</dbReference>
<evidence type="ECO:0000256" key="10">
    <source>
        <dbReference type="ARBA" id="ARBA00023160"/>
    </source>
</evidence>
<name>A0A8E5JT84_SCHGR</name>
<evidence type="ECO:0000256" key="5">
    <source>
        <dbReference type="ARBA" id="ARBA00022857"/>
    </source>
</evidence>
<organism evidence="16">
    <name type="scientific">Schistocerca gregaria</name>
    <name type="common">Desert locust</name>
    <name type="synonym">Gryllus gregarius</name>
    <dbReference type="NCBI Taxonomy" id="7010"/>
    <lineage>
        <taxon>Eukaryota</taxon>
        <taxon>Metazoa</taxon>
        <taxon>Ecdysozoa</taxon>
        <taxon>Arthropoda</taxon>
        <taxon>Hexapoda</taxon>
        <taxon>Insecta</taxon>
        <taxon>Pterygota</taxon>
        <taxon>Neoptera</taxon>
        <taxon>Polyneoptera</taxon>
        <taxon>Orthoptera</taxon>
        <taxon>Caelifera</taxon>
        <taxon>Acrididea</taxon>
        <taxon>Acridomorpha</taxon>
        <taxon>Acridoidea</taxon>
        <taxon>Acrididae</taxon>
        <taxon>Cyrtacanthacridinae</taxon>
        <taxon>Schistocerca</taxon>
    </lineage>
</organism>
<dbReference type="InterPro" id="IPR011032">
    <property type="entry name" value="GroES-like_sf"/>
</dbReference>
<comment type="catalytic activity">
    <reaction evidence="14">
        <text>a 2,3-saturated acyl-[ACP] + NADP(+) = a (2E)-enoyl-[ACP] + NADPH + H(+)</text>
        <dbReference type="Rhea" id="RHEA:22564"/>
        <dbReference type="Rhea" id="RHEA-COMP:9925"/>
        <dbReference type="Rhea" id="RHEA-COMP:9926"/>
        <dbReference type="ChEBI" id="CHEBI:15378"/>
        <dbReference type="ChEBI" id="CHEBI:57783"/>
        <dbReference type="ChEBI" id="CHEBI:58349"/>
        <dbReference type="ChEBI" id="CHEBI:78784"/>
        <dbReference type="ChEBI" id="CHEBI:78785"/>
        <dbReference type="EC" id="1.3.1.104"/>
    </reaction>
</comment>
<dbReference type="SUPFAM" id="SSF50129">
    <property type="entry name" value="GroES-like"/>
    <property type="match status" value="1"/>
</dbReference>
<keyword evidence="9" id="KW-0496">Mitochondrion</keyword>
<dbReference type="Gene3D" id="3.90.180.10">
    <property type="entry name" value="Medium-chain alcohol dehydrogenases, catalytic domain"/>
    <property type="match status" value="1"/>
</dbReference>
<dbReference type="Pfam" id="PF08240">
    <property type="entry name" value="ADH_N"/>
    <property type="match status" value="1"/>
</dbReference>
<proteinExistence type="evidence at transcript level"/>
<comment type="subcellular location">
    <subcellularLocation>
        <location evidence="1">Mitochondrion</location>
    </subcellularLocation>
</comment>
<keyword evidence="5" id="KW-0521">NADP</keyword>
<keyword evidence="7" id="KW-0560">Oxidoreductase</keyword>
<feature type="domain" description="Enoyl reductase (ER)" evidence="15">
    <location>
        <begin position="48"/>
        <end position="369"/>
    </location>
</feature>
<dbReference type="InterPro" id="IPR036291">
    <property type="entry name" value="NAD(P)-bd_dom_sf"/>
</dbReference>
<dbReference type="OrthoDB" id="7482721at2759"/>
<evidence type="ECO:0000256" key="9">
    <source>
        <dbReference type="ARBA" id="ARBA00023128"/>
    </source>
</evidence>
<keyword evidence="6" id="KW-0809">Transit peptide</keyword>
<evidence type="ECO:0000256" key="7">
    <source>
        <dbReference type="ARBA" id="ARBA00023002"/>
    </source>
</evidence>
<evidence type="ECO:0000256" key="1">
    <source>
        <dbReference type="ARBA" id="ARBA00004173"/>
    </source>
</evidence>
<keyword evidence="10" id="KW-0275">Fatty acid biosynthesis</keyword>
<dbReference type="InterPro" id="IPR013154">
    <property type="entry name" value="ADH-like_N"/>
</dbReference>
<evidence type="ECO:0000256" key="13">
    <source>
        <dbReference type="ARBA" id="ARBA00042123"/>
    </source>
</evidence>
<keyword evidence="8" id="KW-0443">Lipid metabolism</keyword>
<evidence type="ECO:0000256" key="11">
    <source>
        <dbReference type="ARBA" id="ARBA00038963"/>
    </source>
</evidence>
<dbReference type="GO" id="GO:0006633">
    <property type="term" value="P:fatty acid biosynthetic process"/>
    <property type="evidence" value="ECO:0007669"/>
    <property type="project" value="UniProtKB-KW"/>
</dbReference>
<keyword evidence="3" id="KW-0444">Lipid biosynthesis</keyword>
<protein>
    <recommendedName>
        <fullName evidence="12">Enoyl-[acyl-carrier-protein] reductase, mitochondrial</fullName>
        <ecNumber evidence="11">1.3.1.104</ecNumber>
    </recommendedName>
    <alternativeName>
        <fullName evidence="13">2-enoyl thioester reductase</fullName>
    </alternativeName>
</protein>
<dbReference type="InterPro" id="IPR051034">
    <property type="entry name" value="Mito_Enoyl-ACP_Reductase"/>
</dbReference>
<dbReference type="EC" id="1.3.1.104" evidence="11"/>
<dbReference type="Gene3D" id="3.40.50.720">
    <property type="entry name" value="NAD(P)-binding Rossmann-like Domain"/>
    <property type="match status" value="1"/>
</dbReference>
<dbReference type="EMBL" id="MW962728">
    <property type="protein sequence ID" value="QVD39494.1"/>
    <property type="molecule type" value="mRNA"/>
</dbReference>
<dbReference type="GO" id="GO:0005739">
    <property type="term" value="C:mitochondrion"/>
    <property type="evidence" value="ECO:0007669"/>
    <property type="project" value="UniProtKB-SubCell"/>
</dbReference>
<dbReference type="InterPro" id="IPR013149">
    <property type="entry name" value="ADH-like_C"/>
</dbReference>
<evidence type="ECO:0000313" key="16">
    <source>
        <dbReference type="EMBL" id="QVD39494.1"/>
    </source>
</evidence>
<dbReference type="CDD" id="cd08290">
    <property type="entry name" value="ETR"/>
    <property type="match status" value="1"/>
</dbReference>
<evidence type="ECO:0000256" key="2">
    <source>
        <dbReference type="ARBA" id="ARBA00010371"/>
    </source>
</evidence>
<evidence type="ECO:0000256" key="14">
    <source>
        <dbReference type="ARBA" id="ARBA00048843"/>
    </source>
</evidence>
<dbReference type="FunFam" id="3.90.180.10:FF:000010">
    <property type="entry name" value="Enoyl-[acyl-carrier-protein] reductase, mitochondrial"/>
    <property type="match status" value="1"/>
</dbReference>
<evidence type="ECO:0000256" key="4">
    <source>
        <dbReference type="ARBA" id="ARBA00022832"/>
    </source>
</evidence>
<comment type="similarity">
    <text evidence="2">Belongs to the zinc-containing alcohol dehydrogenase family. Quinone oxidoreductase subfamily.</text>
</comment>
<evidence type="ECO:0000256" key="8">
    <source>
        <dbReference type="ARBA" id="ARBA00023098"/>
    </source>
</evidence>
<dbReference type="AlphaFoldDB" id="A0A8E5JT84"/>
<accession>A0A8E5JT84</accession>
<evidence type="ECO:0000259" key="15">
    <source>
        <dbReference type="SMART" id="SM00829"/>
    </source>
</evidence>
<dbReference type="SMART" id="SM00829">
    <property type="entry name" value="PKS_ER"/>
    <property type="match status" value="1"/>
</dbReference>
<keyword evidence="4" id="KW-0276">Fatty acid metabolism</keyword>
<evidence type="ECO:0000256" key="6">
    <source>
        <dbReference type="ARBA" id="ARBA00022946"/>
    </source>
</evidence>
<dbReference type="Pfam" id="PF00107">
    <property type="entry name" value="ADH_zinc_N"/>
    <property type="match status" value="1"/>
</dbReference>
<reference evidence="16" key="1">
    <citation type="journal article" date="2021" name="J. Neurophysiol.">
        <title>Gene transcription changes in a locust model of noise-induced deafness.</title>
        <authorList>
            <person name="French A.S."/>
            <person name="Warren B."/>
        </authorList>
    </citation>
    <scope>NUCLEOTIDE SEQUENCE</scope>
</reference>
<sequence>MVSKMGVLKFLSRNMTSFVAQASRDNAILTLARHQSVLSSKLVYSEYGDPPKVVRQEKEELRKPAEHEVMIRMLASPVNPADINTIQGVYAVKPKLPSIPGNEGVGEILDVGNGVTDLKVGDRVVPKLNAWGTWRTHAVCNADELMKISDKIGIVEAATLTVNPCTAYRMLKDFVPLSEGDSVIQNGANSAAGQNVIQLCKAWGIKSVNIVRNRSDIDELKKFLTELGATYVLTEEELRTTDLFKKGVLVRPKLALNCVGGKNALEVMRHLESGGVMVTYGGMSREPVTVPTSALIFKDITVRGYWMTRWSNENANSPERSRMFEELTNLIIERKLNPPKHTLIGFERYKEALSNAMSTKGFVGMKYIFDFQI</sequence>
<evidence type="ECO:0000256" key="3">
    <source>
        <dbReference type="ARBA" id="ARBA00022516"/>
    </source>
</evidence>
<dbReference type="SUPFAM" id="SSF51735">
    <property type="entry name" value="NAD(P)-binding Rossmann-fold domains"/>
    <property type="match status" value="1"/>
</dbReference>
<dbReference type="InterPro" id="IPR020843">
    <property type="entry name" value="ER"/>
</dbReference>
<evidence type="ECO:0000256" key="12">
    <source>
        <dbReference type="ARBA" id="ARBA00041058"/>
    </source>
</evidence>